<sequence length="298" mass="33004">MKIDTLGVQAFVAIADGGSFRQAADMLHVTQTAITQRLRKLETYLGVALVERTTRRTTLTEIGRRFLPQARRLLNELSDALTEIRETGLSRRGDVSIACVPTVGVQYLPRILRAFSERRPHDRVKILDHASESVLQAVLRREAEFGIGIAGDQHPELVSVPLAVDPYVLICRDDHPLAKRRRVRWEALRSYPLIFAGEMSGNRGLLDGALKTRGVTLYSFYEVQRSSTALGLVAEGLGAAVVPKLAMQKNAYPMVRTIELVEPSVSRTLVLVTRKTAQLSPAARALYDMLAEQAPPAR</sequence>
<dbReference type="InterPro" id="IPR036388">
    <property type="entry name" value="WH-like_DNA-bd_sf"/>
</dbReference>
<dbReference type="InterPro" id="IPR050950">
    <property type="entry name" value="HTH-type_LysR_regulators"/>
</dbReference>
<dbReference type="SUPFAM" id="SSF53850">
    <property type="entry name" value="Periplasmic binding protein-like II"/>
    <property type="match status" value="1"/>
</dbReference>
<dbReference type="SUPFAM" id="SSF46785">
    <property type="entry name" value="Winged helix' DNA-binding domain"/>
    <property type="match status" value="1"/>
</dbReference>
<evidence type="ECO:0000259" key="5">
    <source>
        <dbReference type="PROSITE" id="PS50931"/>
    </source>
</evidence>
<dbReference type="GO" id="GO:0003700">
    <property type="term" value="F:DNA-binding transcription factor activity"/>
    <property type="evidence" value="ECO:0007669"/>
    <property type="project" value="InterPro"/>
</dbReference>
<keyword evidence="4" id="KW-0804">Transcription</keyword>
<dbReference type="InterPro" id="IPR000847">
    <property type="entry name" value="LysR_HTH_N"/>
</dbReference>
<reference evidence="6 7" key="1">
    <citation type="submission" date="2018-08" db="EMBL/GenBank/DDBJ databases">
        <title>Paraburkholderia sp. DHOM06 isolated from forest soil.</title>
        <authorList>
            <person name="Gao Z.-H."/>
            <person name="Qiu L.-H."/>
        </authorList>
    </citation>
    <scope>NUCLEOTIDE SEQUENCE [LARGE SCALE GENOMIC DNA]</scope>
    <source>
        <strain evidence="6 7">DHOM06</strain>
    </source>
</reference>
<evidence type="ECO:0000313" key="6">
    <source>
        <dbReference type="EMBL" id="RDV00547.1"/>
    </source>
</evidence>
<evidence type="ECO:0000256" key="4">
    <source>
        <dbReference type="ARBA" id="ARBA00023163"/>
    </source>
</evidence>
<organism evidence="6 7">
    <name type="scientific">Trinickia dinghuensis</name>
    <dbReference type="NCBI Taxonomy" id="2291023"/>
    <lineage>
        <taxon>Bacteria</taxon>
        <taxon>Pseudomonadati</taxon>
        <taxon>Pseudomonadota</taxon>
        <taxon>Betaproteobacteria</taxon>
        <taxon>Burkholderiales</taxon>
        <taxon>Burkholderiaceae</taxon>
        <taxon>Trinickia</taxon>
    </lineage>
</organism>
<dbReference type="RefSeq" id="WP_115531816.1">
    <property type="nucleotide sequence ID" value="NZ_QRGA01000001.1"/>
</dbReference>
<keyword evidence="7" id="KW-1185">Reference proteome</keyword>
<keyword evidence="3" id="KW-0238">DNA-binding</keyword>
<protein>
    <submittedName>
        <fullName evidence="6">LysR family transcriptional regulator</fullName>
    </submittedName>
</protein>
<dbReference type="AlphaFoldDB" id="A0A3D8K6M9"/>
<dbReference type="PRINTS" id="PR00039">
    <property type="entry name" value="HTHLYSR"/>
</dbReference>
<dbReference type="Proteomes" id="UP000256838">
    <property type="component" value="Unassembled WGS sequence"/>
</dbReference>
<dbReference type="FunFam" id="1.10.10.10:FF:000001">
    <property type="entry name" value="LysR family transcriptional regulator"/>
    <property type="match status" value="1"/>
</dbReference>
<dbReference type="PROSITE" id="PS50931">
    <property type="entry name" value="HTH_LYSR"/>
    <property type="match status" value="1"/>
</dbReference>
<dbReference type="Gene3D" id="1.10.10.10">
    <property type="entry name" value="Winged helix-like DNA-binding domain superfamily/Winged helix DNA-binding domain"/>
    <property type="match status" value="1"/>
</dbReference>
<dbReference type="OrthoDB" id="8675247at2"/>
<name>A0A3D8K6M9_9BURK</name>
<accession>A0A3D8K6M9</accession>
<evidence type="ECO:0000256" key="3">
    <source>
        <dbReference type="ARBA" id="ARBA00023125"/>
    </source>
</evidence>
<dbReference type="CDD" id="cd08440">
    <property type="entry name" value="PBP2_LTTR_like_4"/>
    <property type="match status" value="1"/>
</dbReference>
<dbReference type="PANTHER" id="PTHR30419">
    <property type="entry name" value="HTH-TYPE TRANSCRIPTIONAL REGULATOR YBHD"/>
    <property type="match status" value="1"/>
</dbReference>
<dbReference type="EMBL" id="QRGA01000001">
    <property type="protein sequence ID" value="RDV00547.1"/>
    <property type="molecule type" value="Genomic_DNA"/>
</dbReference>
<proteinExistence type="inferred from homology"/>
<evidence type="ECO:0000256" key="2">
    <source>
        <dbReference type="ARBA" id="ARBA00023015"/>
    </source>
</evidence>
<gene>
    <name evidence="6" type="ORF">DWV00_01855</name>
</gene>
<dbReference type="GO" id="GO:0003677">
    <property type="term" value="F:DNA binding"/>
    <property type="evidence" value="ECO:0007669"/>
    <property type="project" value="UniProtKB-KW"/>
</dbReference>
<dbReference type="PANTHER" id="PTHR30419:SF8">
    <property type="entry name" value="NITROGEN ASSIMILATION TRANSCRIPTIONAL ACTIVATOR-RELATED"/>
    <property type="match status" value="1"/>
</dbReference>
<dbReference type="GO" id="GO:0005829">
    <property type="term" value="C:cytosol"/>
    <property type="evidence" value="ECO:0007669"/>
    <property type="project" value="TreeGrafter"/>
</dbReference>
<dbReference type="InterPro" id="IPR036390">
    <property type="entry name" value="WH_DNA-bd_sf"/>
</dbReference>
<comment type="caution">
    <text evidence="6">The sequence shown here is derived from an EMBL/GenBank/DDBJ whole genome shotgun (WGS) entry which is preliminary data.</text>
</comment>
<dbReference type="Pfam" id="PF03466">
    <property type="entry name" value="LysR_substrate"/>
    <property type="match status" value="1"/>
</dbReference>
<evidence type="ECO:0000313" key="7">
    <source>
        <dbReference type="Proteomes" id="UP000256838"/>
    </source>
</evidence>
<dbReference type="Gene3D" id="3.40.190.290">
    <property type="match status" value="1"/>
</dbReference>
<evidence type="ECO:0000256" key="1">
    <source>
        <dbReference type="ARBA" id="ARBA00009437"/>
    </source>
</evidence>
<feature type="domain" description="HTH lysR-type" evidence="5">
    <location>
        <begin position="1"/>
        <end position="60"/>
    </location>
</feature>
<keyword evidence="2" id="KW-0805">Transcription regulation</keyword>
<dbReference type="Pfam" id="PF00126">
    <property type="entry name" value="HTH_1"/>
    <property type="match status" value="1"/>
</dbReference>
<comment type="similarity">
    <text evidence="1">Belongs to the LysR transcriptional regulatory family.</text>
</comment>
<dbReference type="InterPro" id="IPR005119">
    <property type="entry name" value="LysR_subst-bd"/>
</dbReference>